<reference evidence="3" key="1">
    <citation type="submission" date="2017-04" db="EMBL/GenBank/DDBJ databases">
        <authorList>
            <person name="Varghese N."/>
            <person name="Submissions S."/>
        </authorList>
    </citation>
    <scope>NUCLEOTIDE SEQUENCE [LARGE SCALE GENOMIC DNA]</scope>
    <source>
        <strain evidence="3">DSM 22618</strain>
    </source>
</reference>
<dbReference type="AlphaFoldDB" id="A0A1Y6B913"/>
<feature type="signal peptide" evidence="1">
    <location>
        <begin position="1"/>
        <end position="18"/>
    </location>
</feature>
<sequence>MRKYLILLLHLLPFAAYASGDMIVYPHGVGSHGVYVPGFRTYSTNWYSTSSQNVVLLKELKQSIPQIRIAGFGAASPGKTTLFCRLSFPVYLPDKMAHEIFLAEAMRAELLEAGLYSEDATVSVTGHLVSMDFNSFGTGKWIIEAKFEVEGKEPVTIKYEYTYPISMTAVNACGDVSRALVPALQGFLFTVYSDAGFKALLQPTAR</sequence>
<proteinExistence type="predicted"/>
<evidence type="ECO:0000313" key="3">
    <source>
        <dbReference type="Proteomes" id="UP000192920"/>
    </source>
</evidence>
<accession>A0A1Y6B913</accession>
<evidence type="ECO:0000256" key="1">
    <source>
        <dbReference type="SAM" id="SignalP"/>
    </source>
</evidence>
<feature type="chain" id="PRO_5012825449" evidence="1">
    <location>
        <begin position="19"/>
        <end position="206"/>
    </location>
</feature>
<organism evidence="2 3">
    <name type="scientific">Pseudogulbenkiania subflava DSM 22618</name>
    <dbReference type="NCBI Taxonomy" id="1123014"/>
    <lineage>
        <taxon>Bacteria</taxon>
        <taxon>Pseudomonadati</taxon>
        <taxon>Pseudomonadota</taxon>
        <taxon>Betaproteobacteria</taxon>
        <taxon>Neisseriales</taxon>
        <taxon>Chromobacteriaceae</taxon>
        <taxon>Pseudogulbenkiania</taxon>
    </lineage>
</organism>
<dbReference type="EMBL" id="FXAG01000002">
    <property type="protein sequence ID" value="SME99246.1"/>
    <property type="molecule type" value="Genomic_DNA"/>
</dbReference>
<protein>
    <submittedName>
        <fullName evidence="2">Uncharacterized protein</fullName>
    </submittedName>
</protein>
<name>A0A1Y6B913_9NEIS</name>
<dbReference type="Proteomes" id="UP000192920">
    <property type="component" value="Unassembled WGS sequence"/>
</dbReference>
<evidence type="ECO:0000313" key="2">
    <source>
        <dbReference type="EMBL" id="SME99246.1"/>
    </source>
</evidence>
<keyword evidence="3" id="KW-1185">Reference proteome</keyword>
<gene>
    <name evidence="2" type="ORF">SAMN02745746_00601</name>
</gene>
<keyword evidence="1" id="KW-0732">Signal</keyword>